<feature type="transmembrane region" description="Helical" evidence="2">
    <location>
        <begin position="66"/>
        <end position="86"/>
    </location>
</feature>
<feature type="compositionally biased region" description="Low complexity" evidence="1">
    <location>
        <begin position="259"/>
        <end position="270"/>
    </location>
</feature>
<keyword evidence="4" id="KW-1185">Reference proteome</keyword>
<comment type="caution">
    <text evidence="3">The sequence shown here is derived from an EMBL/GenBank/DDBJ whole genome shotgun (WGS) entry which is preliminary data.</text>
</comment>
<proteinExistence type="predicted"/>
<evidence type="ECO:0000313" key="3">
    <source>
        <dbReference type="EMBL" id="POG70942.1"/>
    </source>
</evidence>
<keyword evidence="2" id="KW-1133">Transmembrane helix</keyword>
<evidence type="ECO:0000256" key="1">
    <source>
        <dbReference type="SAM" id="MobiDB-lite"/>
    </source>
</evidence>
<feature type="region of interest" description="Disordered" evidence="1">
    <location>
        <begin position="250"/>
        <end position="274"/>
    </location>
</feature>
<keyword evidence="2" id="KW-0472">Membrane</keyword>
<evidence type="ECO:0000256" key="2">
    <source>
        <dbReference type="SAM" id="Phobius"/>
    </source>
</evidence>
<feature type="transmembrane region" description="Helical" evidence="2">
    <location>
        <begin position="92"/>
        <end position="113"/>
    </location>
</feature>
<dbReference type="EMBL" id="AUPC02000114">
    <property type="protein sequence ID" value="POG70942.1"/>
    <property type="molecule type" value="Genomic_DNA"/>
</dbReference>
<gene>
    <name evidence="3" type="ORF">GLOIN_2v1841439</name>
</gene>
<protein>
    <submittedName>
        <fullName evidence="3">Uncharacterized protein</fullName>
    </submittedName>
</protein>
<reference evidence="3 4" key="1">
    <citation type="journal article" date="2013" name="Proc. Natl. Acad. Sci. U.S.A.">
        <title>Genome of an arbuscular mycorrhizal fungus provides insight into the oldest plant symbiosis.</title>
        <authorList>
            <person name="Tisserant E."/>
            <person name="Malbreil M."/>
            <person name="Kuo A."/>
            <person name="Kohler A."/>
            <person name="Symeonidi A."/>
            <person name="Balestrini R."/>
            <person name="Charron P."/>
            <person name="Duensing N."/>
            <person name="Frei Dit Frey N."/>
            <person name="Gianinazzi-Pearson V."/>
            <person name="Gilbert L.B."/>
            <person name="Handa Y."/>
            <person name="Herr J.R."/>
            <person name="Hijri M."/>
            <person name="Koul R."/>
            <person name="Kawaguchi M."/>
            <person name="Krajinski F."/>
            <person name="Lammers P.J."/>
            <person name="Masclaux F.G."/>
            <person name="Murat C."/>
            <person name="Morin E."/>
            <person name="Ndikumana S."/>
            <person name="Pagni M."/>
            <person name="Petitpierre D."/>
            <person name="Requena N."/>
            <person name="Rosikiewicz P."/>
            <person name="Riley R."/>
            <person name="Saito K."/>
            <person name="San Clemente H."/>
            <person name="Shapiro H."/>
            <person name="van Tuinen D."/>
            <person name="Becard G."/>
            <person name="Bonfante P."/>
            <person name="Paszkowski U."/>
            <person name="Shachar-Hill Y.Y."/>
            <person name="Tuskan G.A."/>
            <person name="Young P.W."/>
            <person name="Sanders I.R."/>
            <person name="Henrissat B."/>
            <person name="Rensing S.A."/>
            <person name="Grigoriev I.V."/>
            <person name="Corradi N."/>
            <person name="Roux C."/>
            <person name="Martin F."/>
        </authorList>
    </citation>
    <scope>NUCLEOTIDE SEQUENCE [LARGE SCALE GENOMIC DNA]</scope>
    <source>
        <strain evidence="3 4">DAOM 197198</strain>
    </source>
</reference>
<dbReference type="Proteomes" id="UP000018888">
    <property type="component" value="Unassembled WGS sequence"/>
</dbReference>
<organism evidence="3 4">
    <name type="scientific">Rhizophagus irregularis (strain DAOM 181602 / DAOM 197198 / MUCL 43194)</name>
    <name type="common">Arbuscular mycorrhizal fungus</name>
    <name type="synonym">Glomus intraradices</name>
    <dbReference type="NCBI Taxonomy" id="747089"/>
    <lineage>
        <taxon>Eukaryota</taxon>
        <taxon>Fungi</taxon>
        <taxon>Fungi incertae sedis</taxon>
        <taxon>Mucoromycota</taxon>
        <taxon>Glomeromycotina</taxon>
        <taxon>Glomeromycetes</taxon>
        <taxon>Glomerales</taxon>
        <taxon>Glomeraceae</taxon>
        <taxon>Rhizophagus</taxon>
    </lineage>
</organism>
<sequence>MKIVLNRLREEETFDCNYFAPRYYFETEWCLDMHGYIDREELDVRLEEINRTVAENPLLSQRAKKGLLYVYGTISFILLLFFIYAASLFGRVIAPSIVSIISTIAYFGGKYLVDEEAKRRSGRFSDAFKLLFDKYNATDNPTANWKLKWRNVLTHYKVEINYTLENNNSAKGKGKITPKYAEEAEIELEINDALAEITECTIRLHLYRNNKLRRITKQQEELERLLASNEDYSVIIDDKKLPKTPPSNYIPALQPDNTPPFNNTPSSNNTEISIPSVRNTNSYESLNSNNYANPLRSANSSVSYNLQMSSTYTVSYTHLDVYKRQN</sequence>
<accession>A0A2P4Q000</accession>
<evidence type="ECO:0000313" key="4">
    <source>
        <dbReference type="Proteomes" id="UP000018888"/>
    </source>
</evidence>
<reference evidence="3 4" key="2">
    <citation type="journal article" date="2018" name="New Phytol.">
        <title>High intraspecific genome diversity in the model arbuscular mycorrhizal symbiont Rhizophagus irregularis.</title>
        <authorList>
            <person name="Chen E.C.H."/>
            <person name="Morin E."/>
            <person name="Beaudet D."/>
            <person name="Noel J."/>
            <person name="Yildirir G."/>
            <person name="Ndikumana S."/>
            <person name="Charron P."/>
            <person name="St-Onge C."/>
            <person name="Giorgi J."/>
            <person name="Kruger M."/>
            <person name="Marton T."/>
            <person name="Ropars J."/>
            <person name="Grigoriev I.V."/>
            <person name="Hainaut M."/>
            <person name="Henrissat B."/>
            <person name="Roux C."/>
            <person name="Martin F."/>
            <person name="Corradi N."/>
        </authorList>
    </citation>
    <scope>NUCLEOTIDE SEQUENCE [LARGE SCALE GENOMIC DNA]</scope>
    <source>
        <strain evidence="3 4">DAOM 197198</strain>
    </source>
</reference>
<keyword evidence="2" id="KW-0812">Transmembrane</keyword>
<dbReference type="AlphaFoldDB" id="A0A2P4Q000"/>
<dbReference type="VEuPathDB" id="FungiDB:RhiirFUN_023328"/>
<name>A0A2P4Q000_RHIID</name>